<proteinExistence type="inferred from homology"/>
<dbReference type="GO" id="GO:0005524">
    <property type="term" value="F:ATP binding"/>
    <property type="evidence" value="ECO:0007669"/>
    <property type="project" value="InterPro"/>
</dbReference>
<evidence type="ECO:0000256" key="4">
    <source>
        <dbReference type="ARBA" id="ARBA00034003"/>
    </source>
</evidence>
<reference evidence="6 7" key="1">
    <citation type="submission" date="2020-03" db="EMBL/GenBank/DDBJ databases">
        <title>Whole genome shotgun sequence of Phytohabitans houttuyneae NBRC 108639.</title>
        <authorList>
            <person name="Komaki H."/>
            <person name="Tamura T."/>
        </authorList>
    </citation>
    <scope>NUCLEOTIDE SEQUENCE [LARGE SCALE GENOMIC DNA]</scope>
    <source>
        <strain evidence="6 7">NBRC 108639</strain>
    </source>
</reference>
<dbReference type="InterPro" id="IPR050191">
    <property type="entry name" value="ATP-dep_DNA_ligase"/>
</dbReference>
<dbReference type="InterPro" id="IPR012309">
    <property type="entry name" value="DNA_ligase_ATP-dep_C"/>
</dbReference>
<dbReference type="Pfam" id="PF04679">
    <property type="entry name" value="DNA_ligase_A_C"/>
    <property type="match status" value="1"/>
</dbReference>
<dbReference type="InterPro" id="IPR012310">
    <property type="entry name" value="DNA_ligase_ATP-dep_cent"/>
</dbReference>
<keyword evidence="3 6" id="KW-0436">Ligase</keyword>
<dbReference type="SUPFAM" id="SSF50249">
    <property type="entry name" value="Nucleic acid-binding proteins"/>
    <property type="match status" value="1"/>
</dbReference>
<evidence type="ECO:0000313" key="6">
    <source>
        <dbReference type="EMBL" id="GFJ79177.1"/>
    </source>
</evidence>
<comment type="caution">
    <text evidence="6">The sequence shown here is derived from an EMBL/GenBank/DDBJ whole genome shotgun (WGS) entry which is preliminary data.</text>
</comment>
<evidence type="ECO:0000259" key="5">
    <source>
        <dbReference type="PROSITE" id="PS50160"/>
    </source>
</evidence>
<protein>
    <recommendedName>
        <fullName evidence="2">DNA ligase (ATP)</fullName>
        <ecNumber evidence="2">6.5.1.1</ecNumber>
    </recommendedName>
</protein>
<dbReference type="SUPFAM" id="SSF56091">
    <property type="entry name" value="DNA ligase/mRNA capping enzyme, catalytic domain"/>
    <property type="match status" value="1"/>
</dbReference>
<organism evidence="6 7">
    <name type="scientific">Phytohabitans houttuyneae</name>
    <dbReference type="NCBI Taxonomy" id="1076126"/>
    <lineage>
        <taxon>Bacteria</taxon>
        <taxon>Bacillati</taxon>
        <taxon>Actinomycetota</taxon>
        <taxon>Actinomycetes</taxon>
        <taxon>Micromonosporales</taxon>
        <taxon>Micromonosporaceae</taxon>
    </lineage>
</organism>
<dbReference type="Gene3D" id="3.30.1490.70">
    <property type="match status" value="1"/>
</dbReference>
<accession>A0A6V8KBT4</accession>
<dbReference type="Proteomes" id="UP000482800">
    <property type="component" value="Unassembled WGS sequence"/>
</dbReference>
<dbReference type="EMBL" id="BLPF01000001">
    <property type="protein sequence ID" value="GFJ79177.1"/>
    <property type="molecule type" value="Genomic_DNA"/>
</dbReference>
<keyword evidence="7" id="KW-1185">Reference proteome</keyword>
<dbReference type="NCBIfam" id="TIGR02779">
    <property type="entry name" value="NHEJ_ligase_lig"/>
    <property type="match status" value="1"/>
</dbReference>
<evidence type="ECO:0000256" key="1">
    <source>
        <dbReference type="ARBA" id="ARBA00007572"/>
    </source>
</evidence>
<dbReference type="PROSITE" id="PS50160">
    <property type="entry name" value="DNA_LIGASE_A3"/>
    <property type="match status" value="1"/>
</dbReference>
<dbReference type="CDD" id="cd07971">
    <property type="entry name" value="OBF_DNA_ligase_LigD"/>
    <property type="match status" value="1"/>
</dbReference>
<dbReference type="GO" id="GO:0003910">
    <property type="term" value="F:DNA ligase (ATP) activity"/>
    <property type="evidence" value="ECO:0007669"/>
    <property type="project" value="UniProtKB-EC"/>
</dbReference>
<dbReference type="AlphaFoldDB" id="A0A6V8KBT4"/>
<dbReference type="Gene3D" id="3.30.470.30">
    <property type="entry name" value="DNA ligase/mRNA capping enzyme"/>
    <property type="match status" value="1"/>
</dbReference>
<dbReference type="CDD" id="cd07906">
    <property type="entry name" value="Adenylation_DNA_ligase_LigD_LigC"/>
    <property type="match status" value="1"/>
</dbReference>
<dbReference type="InterPro" id="IPR014146">
    <property type="entry name" value="LigD_ligase_dom"/>
</dbReference>
<dbReference type="Pfam" id="PF01068">
    <property type="entry name" value="DNA_ligase_A_M"/>
    <property type="match status" value="1"/>
</dbReference>
<gene>
    <name evidence="6" type="ORF">Phou_033570</name>
</gene>
<evidence type="ECO:0000256" key="3">
    <source>
        <dbReference type="ARBA" id="ARBA00022598"/>
    </source>
</evidence>
<reference evidence="6 7" key="2">
    <citation type="submission" date="2020-03" db="EMBL/GenBank/DDBJ databases">
        <authorList>
            <person name="Ichikawa N."/>
            <person name="Kimura A."/>
            <person name="Kitahashi Y."/>
            <person name="Uohara A."/>
        </authorList>
    </citation>
    <scope>NUCLEOTIDE SEQUENCE [LARGE SCALE GENOMIC DNA]</scope>
    <source>
        <strain evidence="6 7">NBRC 108639</strain>
    </source>
</reference>
<dbReference type="PANTHER" id="PTHR45674">
    <property type="entry name" value="DNA LIGASE 1/3 FAMILY MEMBER"/>
    <property type="match status" value="1"/>
</dbReference>
<dbReference type="GO" id="GO:0006281">
    <property type="term" value="P:DNA repair"/>
    <property type="evidence" value="ECO:0007669"/>
    <property type="project" value="InterPro"/>
</dbReference>
<evidence type="ECO:0000256" key="2">
    <source>
        <dbReference type="ARBA" id="ARBA00012727"/>
    </source>
</evidence>
<dbReference type="Gene3D" id="2.40.50.140">
    <property type="entry name" value="Nucleic acid-binding proteins"/>
    <property type="match status" value="1"/>
</dbReference>
<dbReference type="GO" id="GO:0006310">
    <property type="term" value="P:DNA recombination"/>
    <property type="evidence" value="ECO:0007669"/>
    <property type="project" value="InterPro"/>
</dbReference>
<comment type="catalytic activity">
    <reaction evidence="4">
        <text>ATP + (deoxyribonucleotide)n-3'-hydroxyl + 5'-phospho-(deoxyribonucleotide)m = (deoxyribonucleotide)n+m + AMP + diphosphate.</text>
        <dbReference type="EC" id="6.5.1.1"/>
    </reaction>
</comment>
<dbReference type="EC" id="6.5.1.1" evidence="2"/>
<dbReference type="PANTHER" id="PTHR45674:SF4">
    <property type="entry name" value="DNA LIGASE 1"/>
    <property type="match status" value="1"/>
</dbReference>
<feature type="domain" description="ATP-dependent DNA ligase family profile" evidence="5">
    <location>
        <begin position="112"/>
        <end position="243"/>
    </location>
</feature>
<name>A0A6V8KBT4_9ACTN</name>
<evidence type="ECO:0000313" key="7">
    <source>
        <dbReference type="Proteomes" id="UP000482800"/>
    </source>
</evidence>
<comment type="similarity">
    <text evidence="1">Belongs to the ATP-dependent DNA ligase family.</text>
</comment>
<dbReference type="InterPro" id="IPR012340">
    <property type="entry name" value="NA-bd_OB-fold"/>
</dbReference>
<sequence>MVGFVAGAPLKPMLATTGERLPAGSGWAYEFKWDGVRAITQITQGASRMWARSGAEITLAYPELARLGATLDDAVLDGEVVLLDEAGRPSFTMLAERMHVREKPRAARLAASIPVTYMIFDLLRLRGADLTGWPYTERRAALESLALAGPRWAVPPSFSDGPATYAAAKENQLEGLVAKRVDSIYRPGVRTGDWVKVKAEFTAEFVIGGWRPGARKIGGLLVGVPGPDGRLMFRGRVGGGIGAAAERALLSVLEPRRDAQSPFGSDIPREDARGANWVRPEIVVEVKYGQRTPDGRLRFPRFLRLRPDMRPEDVDDERES</sequence>